<dbReference type="EMBL" id="VEPZ02000867">
    <property type="protein sequence ID" value="KAE8714797.1"/>
    <property type="molecule type" value="Genomic_DNA"/>
</dbReference>
<evidence type="ECO:0000313" key="2">
    <source>
        <dbReference type="Proteomes" id="UP000436088"/>
    </source>
</evidence>
<evidence type="ECO:0008006" key="3">
    <source>
        <dbReference type="Google" id="ProtNLM"/>
    </source>
</evidence>
<accession>A0A6A3BFA2</accession>
<dbReference type="PANTHER" id="PTHR32410">
    <property type="entry name" value="CYSTEINE/HISTIDINE-RICH C1 DOMAIN FAMILY PROTEIN"/>
    <property type="match status" value="1"/>
</dbReference>
<gene>
    <name evidence="1" type="ORF">F3Y22_tig00110187pilonHSYRG00052</name>
</gene>
<dbReference type="Proteomes" id="UP000436088">
    <property type="component" value="Unassembled WGS sequence"/>
</dbReference>
<proteinExistence type="predicted"/>
<name>A0A6A3BFA2_HIBSY</name>
<protein>
    <recommendedName>
        <fullName evidence="3">Phorbol-ester/DAG-type domain-containing protein</fullName>
    </recommendedName>
</protein>
<keyword evidence="2" id="KW-1185">Reference proteome</keyword>
<evidence type="ECO:0000313" key="1">
    <source>
        <dbReference type="EMBL" id="KAE8714797.1"/>
    </source>
</evidence>
<dbReference type="AlphaFoldDB" id="A0A6A3BFA2"/>
<dbReference type="InterPro" id="IPR046349">
    <property type="entry name" value="C1-like_sf"/>
</dbReference>
<dbReference type="SUPFAM" id="SSF57889">
    <property type="entry name" value="Cysteine-rich domain"/>
    <property type="match status" value="3"/>
</dbReference>
<comment type="caution">
    <text evidence="1">The sequence shown here is derived from an EMBL/GenBank/DDBJ whole genome shotgun (WGS) entry which is preliminary data.</text>
</comment>
<dbReference type="InterPro" id="IPR053192">
    <property type="entry name" value="Vacuole_Formation_Reg"/>
</dbReference>
<dbReference type="PANTHER" id="PTHR32410:SF216">
    <property type="entry name" value="PHORBOL-ESTER_DAG-TYPE DOMAIN-CONTAINING PROTEIN"/>
    <property type="match status" value="1"/>
</dbReference>
<sequence>MFFYECDNCYSSLDIKCADLSSSYSKVNQESKHVFHPHPLIFIQNPMDEHKSLCCPCCYEPLVGALYICVDCPLIFHKTCIDGSNKFKHPSHRTHPLFLVSNESFLFCKLCQKQHCGFFYCYSLCDFTINIFCAWSIPIVEDKSRNQHPFTLLWRRGSFICDACDTEGNYMSYTCSQEHTRKYCKICFNEVKLEGRSYSCVKAGCNYIVHVNCALEDYRFYEVVERESQCEELYGSSSKYMLSSINRVIEVSEEGEATKIEHFSHEGYCLVLADKMEEETDRKCDGCMLPVSLLYCCSESECNFCLHKNCSELPRVKHHWSRRYTATLNSSIFKLCDLCKRLCSGFFYDIGGFDVCLRCAKVADIMISNAASDVMVVALTQVRMVHSDVGSAVLLWISNAYHYYIQFFTNLINTSYAYLS</sequence>
<reference evidence="1" key="1">
    <citation type="submission" date="2019-09" db="EMBL/GenBank/DDBJ databases">
        <title>Draft genome information of white flower Hibiscus syriacus.</title>
        <authorList>
            <person name="Kim Y.-M."/>
        </authorList>
    </citation>
    <scope>NUCLEOTIDE SEQUENCE [LARGE SCALE GENOMIC DNA]</scope>
    <source>
        <strain evidence="1">YM2019G1</strain>
    </source>
</reference>
<organism evidence="1 2">
    <name type="scientific">Hibiscus syriacus</name>
    <name type="common">Rose of Sharon</name>
    <dbReference type="NCBI Taxonomy" id="106335"/>
    <lineage>
        <taxon>Eukaryota</taxon>
        <taxon>Viridiplantae</taxon>
        <taxon>Streptophyta</taxon>
        <taxon>Embryophyta</taxon>
        <taxon>Tracheophyta</taxon>
        <taxon>Spermatophyta</taxon>
        <taxon>Magnoliopsida</taxon>
        <taxon>eudicotyledons</taxon>
        <taxon>Gunneridae</taxon>
        <taxon>Pentapetalae</taxon>
        <taxon>rosids</taxon>
        <taxon>malvids</taxon>
        <taxon>Malvales</taxon>
        <taxon>Malvaceae</taxon>
        <taxon>Malvoideae</taxon>
        <taxon>Hibiscus</taxon>
    </lineage>
</organism>